<dbReference type="Proteomes" id="UP001275436">
    <property type="component" value="Unassembled WGS sequence"/>
</dbReference>
<proteinExistence type="predicted"/>
<evidence type="ECO:0000256" key="1">
    <source>
        <dbReference type="SAM" id="Phobius"/>
    </source>
</evidence>
<feature type="domain" description="CD-NTase-associated protein 15" evidence="2">
    <location>
        <begin position="72"/>
        <end position="192"/>
    </location>
</feature>
<dbReference type="EMBL" id="BSKO01000001">
    <property type="protein sequence ID" value="GLO66101.1"/>
    <property type="molecule type" value="Genomic_DNA"/>
</dbReference>
<evidence type="ECO:0000259" key="2">
    <source>
        <dbReference type="Pfam" id="PF18153"/>
    </source>
</evidence>
<sequence length="199" mass="23150">MYNEKLYYRYLIILGILIFLIIFYIQGGELEISLFANVFSAAGITLIIDMFLLKFVFWKWCPDLFYKAKITNIPFLGGDWEGVLKSDFIYPDTGEKVPPIHAKMKIEHNFDSIIVNLETNQSYSNSYVAGIDVKGSQKFLCYLYGNEVDQNREINPKHDGATRLRIKNEGELRLEGYYWTGRSTSGYMDFKRKTKNSLK</sequence>
<evidence type="ECO:0000313" key="3">
    <source>
        <dbReference type="EMBL" id="GLO66101.1"/>
    </source>
</evidence>
<dbReference type="Pfam" id="PF18153">
    <property type="entry name" value="Cap15_CD_rec"/>
    <property type="match status" value="1"/>
</dbReference>
<reference evidence="3 4" key="1">
    <citation type="submission" date="2023-02" db="EMBL/GenBank/DDBJ databases">
        <title>Oceanobacillus kimchii IFOP_LL358 isolated form Alexandrium catenella lab strain.</title>
        <authorList>
            <person name="Gajardo G."/>
            <person name="Ueki S."/>
            <person name="Maruyama F."/>
        </authorList>
    </citation>
    <scope>NUCLEOTIDE SEQUENCE [LARGE SCALE GENOMIC DNA]</scope>
    <source>
        <strain evidence="3 4">IFOP_LL358</strain>
    </source>
</reference>
<protein>
    <recommendedName>
        <fullName evidence="2">CD-NTase-associated protein 15 domain-containing protein</fullName>
    </recommendedName>
</protein>
<keyword evidence="1" id="KW-0812">Transmembrane</keyword>
<keyword evidence="1" id="KW-1133">Transmembrane helix</keyword>
<feature type="transmembrane region" description="Helical" evidence="1">
    <location>
        <begin position="32"/>
        <end position="57"/>
    </location>
</feature>
<keyword evidence="1" id="KW-0472">Membrane</keyword>
<comment type="caution">
    <text evidence="3">The sequence shown here is derived from an EMBL/GenBank/DDBJ whole genome shotgun (WGS) entry which is preliminary data.</text>
</comment>
<gene>
    <name evidence="3" type="ORF">MACH08_18850</name>
</gene>
<name>A0ABQ5TK50_9BACI</name>
<dbReference type="InterPro" id="IPR041208">
    <property type="entry name" value="Cap15"/>
</dbReference>
<evidence type="ECO:0000313" key="4">
    <source>
        <dbReference type="Proteomes" id="UP001275436"/>
    </source>
</evidence>
<organism evidence="3 4">
    <name type="scientific">Oceanobacillus kimchii</name>
    <dbReference type="NCBI Taxonomy" id="746691"/>
    <lineage>
        <taxon>Bacteria</taxon>
        <taxon>Bacillati</taxon>
        <taxon>Bacillota</taxon>
        <taxon>Bacilli</taxon>
        <taxon>Bacillales</taxon>
        <taxon>Bacillaceae</taxon>
        <taxon>Oceanobacillus</taxon>
    </lineage>
</organism>
<accession>A0ABQ5TK50</accession>
<dbReference type="RefSeq" id="WP_317957989.1">
    <property type="nucleotide sequence ID" value="NZ_BSKO01000001.1"/>
</dbReference>
<feature type="transmembrane region" description="Helical" evidence="1">
    <location>
        <begin position="7"/>
        <end position="26"/>
    </location>
</feature>
<keyword evidence="4" id="KW-1185">Reference proteome</keyword>